<feature type="transmembrane region" description="Helical" evidence="8">
    <location>
        <begin position="216"/>
        <end position="242"/>
    </location>
</feature>
<dbReference type="RefSeq" id="WP_229639521.1">
    <property type="nucleotide sequence ID" value="NZ_JADWDC010000009.1"/>
</dbReference>
<organism evidence="9 10">
    <name type="scientific">Waterburya agarophytonicola KI4</name>
    <dbReference type="NCBI Taxonomy" id="2874699"/>
    <lineage>
        <taxon>Bacteria</taxon>
        <taxon>Bacillati</taxon>
        <taxon>Cyanobacteriota</taxon>
        <taxon>Cyanophyceae</taxon>
        <taxon>Pleurocapsales</taxon>
        <taxon>Hyellaceae</taxon>
        <taxon>Waterburya</taxon>
        <taxon>Waterburya agarophytonicola</taxon>
    </lineage>
</organism>
<keyword evidence="10" id="KW-1185">Reference proteome</keyword>
<dbReference type="InterPro" id="IPR019127">
    <property type="entry name" value="Exosortase"/>
</dbReference>
<reference evidence="9" key="1">
    <citation type="journal article" date="2021" name="Antonie Van Leeuwenhoek">
        <title>Draft genome and description of Waterburya agarophytonicola gen. nov. sp. nov. (Pleurocapsales, Cyanobacteria): a seaweed symbiont.</title>
        <authorList>
            <person name="Bonthond G."/>
            <person name="Shalygin S."/>
            <person name="Bayer T."/>
            <person name="Weinberger F."/>
        </authorList>
    </citation>
    <scope>NUCLEOTIDE SEQUENCE</scope>
    <source>
        <strain evidence="9">KI4</strain>
    </source>
</reference>
<dbReference type="AlphaFoldDB" id="A0A964BQ85"/>
<evidence type="ECO:0000256" key="5">
    <source>
        <dbReference type="ARBA" id="ARBA00022801"/>
    </source>
</evidence>
<keyword evidence="5" id="KW-0378">Hydrolase</keyword>
<dbReference type="NCBIfam" id="TIGR04178">
    <property type="entry name" value="exo_archaeo"/>
    <property type="match status" value="1"/>
</dbReference>
<keyword evidence="7 8" id="KW-0472">Membrane</keyword>
<evidence type="ECO:0000256" key="6">
    <source>
        <dbReference type="ARBA" id="ARBA00022989"/>
    </source>
</evidence>
<feature type="transmembrane region" description="Helical" evidence="8">
    <location>
        <begin position="34"/>
        <end position="52"/>
    </location>
</feature>
<gene>
    <name evidence="9" type="ORF">I4641_05760</name>
</gene>
<keyword evidence="6 8" id="KW-1133">Transmembrane helix</keyword>
<dbReference type="GO" id="GO:0005886">
    <property type="term" value="C:plasma membrane"/>
    <property type="evidence" value="ECO:0007669"/>
    <property type="project" value="UniProtKB-SubCell"/>
</dbReference>
<evidence type="ECO:0000256" key="8">
    <source>
        <dbReference type="SAM" id="Phobius"/>
    </source>
</evidence>
<dbReference type="EMBL" id="JADWDC010000009">
    <property type="protein sequence ID" value="MCC0176483.1"/>
    <property type="molecule type" value="Genomic_DNA"/>
</dbReference>
<feature type="transmembrane region" description="Helical" evidence="8">
    <location>
        <begin position="91"/>
        <end position="110"/>
    </location>
</feature>
<protein>
    <submittedName>
        <fullName evidence="9">Archaeosortase/exosortase family protein</fullName>
    </submittedName>
</protein>
<feature type="transmembrane region" description="Helical" evidence="8">
    <location>
        <begin position="10"/>
        <end position="28"/>
    </location>
</feature>
<dbReference type="Pfam" id="PF09721">
    <property type="entry name" value="Exosortase_EpsH"/>
    <property type="match status" value="1"/>
</dbReference>
<sequence>MKKTIYNDRLWLFSSLIAVAIVYLTLMWKTTANIDIMTTNCLFWGAILWLLWQKKDNLNYDSDPISSFVGSILLGIVLSKTITLFSFESSLLPLLPVVAAIAIALLASGIKGLSQYFSELFFAWFLFFPTGVIGHFIDGIIHITIINAKVSTYLLYYFGFNVQSSGNEVILYLPELGNFKAIVDYPCAGVPMILLIVKLALLFISCVSLSKKQQILLPVFSIALGFLLGVIRVCILTIMIPYQTQFNYWHGVQGSQIFSTLAIAIFSGFCYGLLSKKQQSSIA</sequence>
<evidence type="ECO:0000313" key="10">
    <source>
        <dbReference type="Proteomes" id="UP000729733"/>
    </source>
</evidence>
<evidence type="ECO:0000313" key="9">
    <source>
        <dbReference type="EMBL" id="MCC0176483.1"/>
    </source>
</evidence>
<comment type="caution">
    <text evidence="9">The sequence shown here is derived from an EMBL/GenBank/DDBJ whole genome shotgun (WGS) entry which is preliminary data.</text>
</comment>
<feature type="transmembrane region" description="Helical" evidence="8">
    <location>
        <begin position="122"/>
        <end position="146"/>
    </location>
</feature>
<evidence type="ECO:0000256" key="7">
    <source>
        <dbReference type="ARBA" id="ARBA00023136"/>
    </source>
</evidence>
<accession>A0A964BQ85</accession>
<keyword evidence="3" id="KW-0645">Protease</keyword>
<dbReference type="GO" id="GO:0008233">
    <property type="term" value="F:peptidase activity"/>
    <property type="evidence" value="ECO:0007669"/>
    <property type="project" value="UniProtKB-KW"/>
</dbReference>
<keyword evidence="4 8" id="KW-0812">Transmembrane</keyword>
<comment type="subcellular location">
    <subcellularLocation>
        <location evidence="1">Cell membrane</location>
        <topology evidence="1">Multi-pass membrane protein</topology>
    </subcellularLocation>
</comment>
<evidence type="ECO:0000256" key="1">
    <source>
        <dbReference type="ARBA" id="ARBA00004651"/>
    </source>
</evidence>
<dbReference type="InterPro" id="IPR026392">
    <property type="entry name" value="Exo/Archaeosortase_dom"/>
</dbReference>
<keyword evidence="2" id="KW-1003">Cell membrane</keyword>
<evidence type="ECO:0000256" key="3">
    <source>
        <dbReference type="ARBA" id="ARBA00022670"/>
    </source>
</evidence>
<dbReference type="GO" id="GO:0006508">
    <property type="term" value="P:proteolysis"/>
    <property type="evidence" value="ECO:0007669"/>
    <property type="project" value="UniProtKB-KW"/>
</dbReference>
<feature type="transmembrane region" description="Helical" evidence="8">
    <location>
        <begin position="64"/>
        <end position="85"/>
    </location>
</feature>
<dbReference type="Proteomes" id="UP000729733">
    <property type="component" value="Unassembled WGS sequence"/>
</dbReference>
<evidence type="ECO:0000256" key="2">
    <source>
        <dbReference type="ARBA" id="ARBA00022475"/>
    </source>
</evidence>
<proteinExistence type="predicted"/>
<name>A0A964BQ85_9CYAN</name>
<feature type="transmembrane region" description="Helical" evidence="8">
    <location>
        <begin position="182"/>
        <end position="204"/>
    </location>
</feature>
<feature type="transmembrane region" description="Helical" evidence="8">
    <location>
        <begin position="254"/>
        <end position="274"/>
    </location>
</feature>
<evidence type="ECO:0000256" key="4">
    <source>
        <dbReference type="ARBA" id="ARBA00022692"/>
    </source>
</evidence>